<comment type="caution">
    <text evidence="3">The sequence shown here is derived from an EMBL/GenBank/DDBJ whole genome shotgun (WGS) entry which is preliminary data.</text>
</comment>
<dbReference type="AlphaFoldDB" id="A0A9P4U361"/>
<evidence type="ECO:0000313" key="3">
    <source>
        <dbReference type="EMBL" id="KAF2435276.1"/>
    </source>
</evidence>
<sequence>MINKTVHRTTVMRRKRGICLPRDQYIESKYLISTIQQQTLIKYINQCTKHGIPPTVEIVRNMAEEICQKRPGKNWFPRFLKRWSDTLDSSFLGAIDRSRQCVDDYNKYKLYFDKVATVTRK</sequence>
<dbReference type="Pfam" id="PF03221">
    <property type="entry name" value="HTH_Tnp_Tc5"/>
    <property type="match status" value="1"/>
</dbReference>
<dbReference type="EMBL" id="MU007013">
    <property type="protein sequence ID" value="KAF2435276.1"/>
    <property type="molecule type" value="Genomic_DNA"/>
</dbReference>
<accession>A0A9P4U361</accession>
<dbReference type="InterPro" id="IPR006600">
    <property type="entry name" value="HTH_CenpB_DNA-bd_dom"/>
</dbReference>
<proteinExistence type="predicted"/>
<organism evidence="3 4">
    <name type="scientific">Tothia fuscella</name>
    <dbReference type="NCBI Taxonomy" id="1048955"/>
    <lineage>
        <taxon>Eukaryota</taxon>
        <taxon>Fungi</taxon>
        <taxon>Dikarya</taxon>
        <taxon>Ascomycota</taxon>
        <taxon>Pezizomycotina</taxon>
        <taxon>Dothideomycetes</taxon>
        <taxon>Pleosporomycetidae</taxon>
        <taxon>Venturiales</taxon>
        <taxon>Cylindrosympodiaceae</taxon>
        <taxon>Tothia</taxon>
    </lineage>
</organism>
<evidence type="ECO:0000313" key="4">
    <source>
        <dbReference type="Proteomes" id="UP000800235"/>
    </source>
</evidence>
<feature type="domain" description="HTH CENPB-type" evidence="2">
    <location>
        <begin position="24"/>
        <end position="89"/>
    </location>
</feature>
<dbReference type="SMART" id="SM00674">
    <property type="entry name" value="CENPB"/>
    <property type="match status" value="1"/>
</dbReference>
<evidence type="ECO:0000256" key="1">
    <source>
        <dbReference type="ARBA" id="ARBA00023125"/>
    </source>
</evidence>
<protein>
    <recommendedName>
        <fullName evidence="2">HTH CENPB-type domain-containing protein</fullName>
    </recommendedName>
</protein>
<keyword evidence="4" id="KW-1185">Reference proteome</keyword>
<name>A0A9P4U361_9PEZI</name>
<keyword evidence="1" id="KW-0238">DNA-binding</keyword>
<evidence type="ECO:0000259" key="2">
    <source>
        <dbReference type="PROSITE" id="PS51253"/>
    </source>
</evidence>
<dbReference type="OrthoDB" id="3942738at2759"/>
<dbReference type="GO" id="GO:0003677">
    <property type="term" value="F:DNA binding"/>
    <property type="evidence" value="ECO:0007669"/>
    <property type="project" value="UniProtKB-KW"/>
</dbReference>
<dbReference type="Proteomes" id="UP000800235">
    <property type="component" value="Unassembled WGS sequence"/>
</dbReference>
<reference evidence="3" key="1">
    <citation type="journal article" date="2020" name="Stud. Mycol.">
        <title>101 Dothideomycetes genomes: a test case for predicting lifestyles and emergence of pathogens.</title>
        <authorList>
            <person name="Haridas S."/>
            <person name="Albert R."/>
            <person name="Binder M."/>
            <person name="Bloem J."/>
            <person name="Labutti K."/>
            <person name="Salamov A."/>
            <person name="Andreopoulos B."/>
            <person name="Baker S."/>
            <person name="Barry K."/>
            <person name="Bills G."/>
            <person name="Bluhm B."/>
            <person name="Cannon C."/>
            <person name="Castanera R."/>
            <person name="Culley D."/>
            <person name="Daum C."/>
            <person name="Ezra D."/>
            <person name="Gonzalez J."/>
            <person name="Henrissat B."/>
            <person name="Kuo A."/>
            <person name="Liang C."/>
            <person name="Lipzen A."/>
            <person name="Lutzoni F."/>
            <person name="Magnuson J."/>
            <person name="Mondo S."/>
            <person name="Nolan M."/>
            <person name="Ohm R."/>
            <person name="Pangilinan J."/>
            <person name="Park H.-J."/>
            <person name="Ramirez L."/>
            <person name="Alfaro M."/>
            <person name="Sun H."/>
            <person name="Tritt A."/>
            <person name="Yoshinaga Y."/>
            <person name="Zwiers L.-H."/>
            <person name="Turgeon B."/>
            <person name="Goodwin S."/>
            <person name="Spatafora J."/>
            <person name="Crous P."/>
            <person name="Grigoriev I."/>
        </authorList>
    </citation>
    <scope>NUCLEOTIDE SEQUENCE</scope>
    <source>
        <strain evidence="3">CBS 130266</strain>
    </source>
</reference>
<dbReference type="PROSITE" id="PS51253">
    <property type="entry name" value="HTH_CENPB"/>
    <property type="match status" value="1"/>
</dbReference>
<gene>
    <name evidence="3" type="ORF">EJ08DRAFT_333731</name>
</gene>